<sequence length="76" mass="8645">MTVFEEIANDVAFKLVVCLQACGKGQADSIRNDVGMMWLGFYMEWVTVGKVLKTLMIKRGWIKVPPYYYPPGSPQQ</sequence>
<evidence type="ECO:0000313" key="2">
    <source>
        <dbReference type="Proteomes" id="UP000247150"/>
    </source>
</evidence>
<organism evidence="1 2">
    <name type="scientific">Cytobacillus oceanisediminis</name>
    <dbReference type="NCBI Taxonomy" id="665099"/>
    <lineage>
        <taxon>Bacteria</taxon>
        <taxon>Bacillati</taxon>
        <taxon>Bacillota</taxon>
        <taxon>Bacilli</taxon>
        <taxon>Bacillales</taxon>
        <taxon>Bacillaceae</taxon>
        <taxon>Cytobacillus</taxon>
    </lineage>
</organism>
<gene>
    <name evidence="1" type="ORF">DFO73_106179</name>
</gene>
<evidence type="ECO:0000313" key="1">
    <source>
        <dbReference type="EMBL" id="PWW28363.1"/>
    </source>
</evidence>
<dbReference type="RefSeq" id="WP_258309464.1">
    <property type="nucleotide sequence ID" value="NZ_QGTW01000006.1"/>
</dbReference>
<accession>A0A2V3A0T6</accession>
<dbReference type="InterPro" id="IPR021617">
    <property type="entry name" value="DUF3231"/>
</dbReference>
<dbReference type="Pfam" id="PF11553">
    <property type="entry name" value="DUF3231"/>
    <property type="match status" value="1"/>
</dbReference>
<dbReference type="Proteomes" id="UP000247150">
    <property type="component" value="Unassembled WGS sequence"/>
</dbReference>
<protein>
    <submittedName>
        <fullName evidence="1">Uncharacterized protein DUF3231</fullName>
    </submittedName>
</protein>
<name>A0A2V3A0T6_9BACI</name>
<dbReference type="InterPro" id="IPR012347">
    <property type="entry name" value="Ferritin-like"/>
</dbReference>
<comment type="caution">
    <text evidence="1">The sequence shown here is derived from an EMBL/GenBank/DDBJ whole genome shotgun (WGS) entry which is preliminary data.</text>
</comment>
<dbReference type="Gene3D" id="1.20.1260.10">
    <property type="match status" value="1"/>
</dbReference>
<dbReference type="EMBL" id="QGTW01000006">
    <property type="protein sequence ID" value="PWW28363.1"/>
    <property type="molecule type" value="Genomic_DNA"/>
</dbReference>
<dbReference type="AlphaFoldDB" id="A0A2V3A0T6"/>
<proteinExistence type="predicted"/>
<reference evidence="1 2" key="1">
    <citation type="submission" date="2018-05" db="EMBL/GenBank/DDBJ databases">
        <title>Freshwater and sediment microbial communities from various areas in North America, analyzing microbe dynamics in response to fracking.</title>
        <authorList>
            <person name="Lamendella R."/>
        </authorList>
    </citation>
    <scope>NUCLEOTIDE SEQUENCE [LARGE SCALE GENOMIC DNA]</scope>
    <source>
        <strain evidence="1 2">15_TX</strain>
    </source>
</reference>